<gene>
    <name evidence="6" type="ORF">KAK11_09325</name>
</gene>
<feature type="signal peptide" evidence="2">
    <location>
        <begin position="1"/>
        <end position="31"/>
    </location>
</feature>
<name>A0ABS5DXF6_9BURK</name>
<dbReference type="InterPro" id="IPR034032">
    <property type="entry name" value="Zn_MMP-like_bac"/>
</dbReference>
<feature type="chain" id="PRO_5045757125" evidence="2">
    <location>
        <begin position="32"/>
        <end position="887"/>
    </location>
</feature>
<dbReference type="PANTHER" id="PTHR38478">
    <property type="entry name" value="PEPTIDASE M1A AND M12B"/>
    <property type="match status" value="1"/>
</dbReference>
<proteinExistence type="predicted"/>
<dbReference type="CDD" id="cd04276">
    <property type="entry name" value="ZnMc_MMP_like_2"/>
    <property type="match status" value="1"/>
</dbReference>
<dbReference type="Pfam" id="PF17162">
    <property type="entry name" value="DUF5118"/>
    <property type="match status" value="1"/>
</dbReference>
<keyword evidence="2" id="KW-0732">Signal</keyword>
<evidence type="ECO:0000259" key="5">
    <source>
        <dbReference type="Pfam" id="PF17162"/>
    </source>
</evidence>
<keyword evidence="6" id="KW-0378">Hydrolase</keyword>
<sequence length="887" mass="97406">MPQHTLSRPGSLALTALAASLMWAAASSAWAQKPPAPPAAAASGAAPAAKPPADPTAPKPFADVIKDAKQQDGYLPVWRKDDKVWLEIPEAVMGQDLMFTANVSQSVGERGLYASQMGPDWVAQFRRVGNTLQLVARNTAYRAGDDAASKASVQQAFSDSLLASAPVASAPHPERKSVLVDASFLLSDILGYSTRIEYAFRLPYGLDRGNSNIEKARADAELTTLNVRMHFATPKMPAPPLTPSPVPMPPPPKTAPDARSFFVGVVYSFAPLPKVAMAPRLADPRLGHFTESFTDFSGDMKPNQRVHYITRWRLEKKDPQAALSEPVKPITYWLDRNIPVRYRAAVEAGVLEWNKAFEKIGFKNAVVAKQQADDADFDTLDATHASIRWFVGADVGFAIGPSKADPRSGEILDADIGMSDVFGRGARRLVVEDLTASSEQRLATLMSNHRAGQTCNYAHEAAGELQMALDLLEARGEVAPDSPEAEAIVQQVIKDTIMHEVGHTLGLKHNFKASTTITREQLRSKSFTEARGISGSVMDYNAYNLSLRGEAPSTLNNTTLGPYDYWAIEYAYKPLDAKNEAAELARIAARSTEPALAFADDADADGPAGVDPTVNRFDLGDDPLAWYQRRLNLSRELWQRVQARTPKAGDDPLRTRRVLSSGFRQLMVMPDLVSKYVGGLYIVRELPGPTQSIYKPVEPARQREALKFITEAFFKVDSFSFRPEFLAQAGPDYVEWDRAGPISIPDTVLQLQTRTLDRLMASGTARRVLDQTSYLAESQRKNALGLAEVYGTLQSAVWAELKGSGEVDRMRRNLQREHLKRVQGLLTRTDPSMPADAVSLVRWHAERLQADLRGALGKPGLSIDTRAHLQESLGRLTESLRATMQRS</sequence>
<feature type="compositionally biased region" description="Pro residues" evidence="1">
    <location>
        <begin position="49"/>
        <end position="58"/>
    </location>
</feature>
<protein>
    <submittedName>
        <fullName evidence="6">Zinc-dependent metalloprotease</fullName>
    </submittedName>
</protein>
<dbReference type="InterPro" id="IPR033428">
    <property type="entry name" value="DUF5118"/>
</dbReference>
<dbReference type="EMBL" id="JAGQDG010000003">
    <property type="protein sequence ID" value="MBQ0935526.1"/>
    <property type="molecule type" value="Genomic_DNA"/>
</dbReference>
<dbReference type="SUPFAM" id="SSF55486">
    <property type="entry name" value="Metalloproteases ('zincins'), catalytic domain"/>
    <property type="match status" value="1"/>
</dbReference>
<keyword evidence="6" id="KW-0482">Metalloprotease</keyword>
<keyword evidence="7" id="KW-1185">Reference proteome</keyword>
<organism evidence="6 7">
    <name type="scientific">Ideonella paludis</name>
    <dbReference type="NCBI Taxonomy" id="1233411"/>
    <lineage>
        <taxon>Bacteria</taxon>
        <taxon>Pseudomonadati</taxon>
        <taxon>Pseudomonadota</taxon>
        <taxon>Betaproteobacteria</taxon>
        <taxon>Burkholderiales</taxon>
        <taxon>Sphaerotilaceae</taxon>
        <taxon>Ideonella</taxon>
    </lineage>
</organism>
<accession>A0ABS5DXF6</accession>
<evidence type="ECO:0000259" key="4">
    <source>
        <dbReference type="Pfam" id="PF17148"/>
    </source>
</evidence>
<dbReference type="PANTHER" id="PTHR38478:SF1">
    <property type="entry name" value="ZINC DEPENDENT METALLOPROTEASE DOMAIN LIPOPROTEIN"/>
    <property type="match status" value="1"/>
</dbReference>
<dbReference type="GO" id="GO:0008237">
    <property type="term" value="F:metallopeptidase activity"/>
    <property type="evidence" value="ECO:0007669"/>
    <property type="project" value="UniProtKB-KW"/>
</dbReference>
<evidence type="ECO:0000259" key="3">
    <source>
        <dbReference type="Pfam" id="PF16313"/>
    </source>
</evidence>
<dbReference type="Pfam" id="PF16313">
    <property type="entry name" value="DUF4953"/>
    <property type="match status" value="1"/>
</dbReference>
<feature type="domain" description="DUF5118" evidence="5">
    <location>
        <begin position="58"/>
        <end position="105"/>
    </location>
</feature>
<evidence type="ECO:0000256" key="2">
    <source>
        <dbReference type="SAM" id="SignalP"/>
    </source>
</evidence>
<dbReference type="InterPro" id="IPR024079">
    <property type="entry name" value="MetalloPept_cat_dom_sf"/>
</dbReference>
<evidence type="ECO:0000313" key="6">
    <source>
        <dbReference type="EMBL" id="MBQ0935526.1"/>
    </source>
</evidence>
<evidence type="ECO:0000256" key="1">
    <source>
        <dbReference type="SAM" id="MobiDB-lite"/>
    </source>
</evidence>
<dbReference type="Gene3D" id="3.40.390.10">
    <property type="entry name" value="Collagenase (Catalytic Domain)"/>
    <property type="match status" value="1"/>
</dbReference>
<feature type="domain" description="DUF5117" evidence="4">
    <location>
        <begin position="118"/>
        <end position="317"/>
    </location>
</feature>
<evidence type="ECO:0000313" key="7">
    <source>
        <dbReference type="Proteomes" id="UP000672097"/>
    </source>
</evidence>
<comment type="caution">
    <text evidence="6">The sequence shown here is derived from an EMBL/GenBank/DDBJ whole genome shotgun (WGS) entry which is preliminary data.</text>
</comment>
<reference evidence="6 7" key="1">
    <citation type="submission" date="2021-04" db="EMBL/GenBank/DDBJ databases">
        <title>The genome sequence of type strain Ideonella paludis KCTC 32238.</title>
        <authorList>
            <person name="Liu Y."/>
        </authorList>
    </citation>
    <scope>NUCLEOTIDE SEQUENCE [LARGE SCALE GENOMIC DNA]</scope>
    <source>
        <strain evidence="6 7">KCTC 32238</strain>
    </source>
</reference>
<keyword evidence="6" id="KW-0645">Protease</keyword>
<dbReference type="InterPro" id="IPR032534">
    <property type="entry name" value="EcxA_zinc-bd"/>
</dbReference>
<dbReference type="RefSeq" id="WP_210808553.1">
    <property type="nucleotide sequence ID" value="NZ_JAGQDG010000003.1"/>
</dbReference>
<feature type="domain" description="EcxA zinc-binding" evidence="3">
    <location>
        <begin position="483"/>
        <end position="802"/>
    </location>
</feature>
<dbReference type="Pfam" id="PF17148">
    <property type="entry name" value="DUF5117"/>
    <property type="match status" value="1"/>
</dbReference>
<feature type="region of interest" description="Disordered" evidence="1">
    <location>
        <begin position="32"/>
        <end position="60"/>
    </location>
</feature>
<dbReference type="Proteomes" id="UP000672097">
    <property type="component" value="Unassembled WGS sequence"/>
</dbReference>
<dbReference type="InterPro" id="IPR033413">
    <property type="entry name" value="DUF5117"/>
</dbReference>
<feature type="compositionally biased region" description="Low complexity" evidence="1">
    <location>
        <begin position="32"/>
        <end position="48"/>
    </location>
</feature>